<comment type="function">
    <text evidence="5">Catalyzes the formation of 2'O-methylated cytidine (Cm32) or 2'O-methylated uridine (Um32) at position 32 in tRNA.</text>
</comment>
<dbReference type="InterPro" id="IPR004384">
    <property type="entry name" value="RNA_MeTrfase_TrmJ/LasT"/>
</dbReference>
<dbReference type="EMBL" id="CP004387">
    <property type="protein sequence ID" value="AJD47149.1"/>
    <property type="molecule type" value="Genomic_DNA"/>
</dbReference>
<evidence type="ECO:0000259" key="6">
    <source>
        <dbReference type="Pfam" id="PF00588"/>
    </source>
</evidence>
<keyword evidence="2 5" id="KW-0489">Methyltransferase</keyword>
<dbReference type="Gene3D" id="3.40.1280.10">
    <property type="match status" value="1"/>
</dbReference>
<dbReference type="GO" id="GO:0106339">
    <property type="term" value="F:tRNA (cytidine(32)-2'-O)-methyltransferase activity"/>
    <property type="evidence" value="ECO:0007669"/>
    <property type="project" value="RHEA"/>
</dbReference>
<sequence>MLDRIRIVMVETTHPGNIGAAARAMNTMGLSDLRLIKPLQFPHVEATARASGSADILARAQVCADLDEALAGATLVVGTSARQRRIPWPCLSPRQFGEVAAGRVEHEQIAVLFGREDRGLTNEELQRCNYHVAIPANPDYGVLNVAAAVQLISYELRLALVGDPDAGDAPRRSRSQLLEIPPMEWDAPPADSAEVEHFLRHLEQLIIESGFLDPDNPAQVMTRLRRLFLRARPDKMEISTLRGVLTSFGKHLAAPSDDAGRP</sequence>
<dbReference type="Gene3D" id="1.10.8.590">
    <property type="match status" value="1"/>
</dbReference>
<comment type="similarity">
    <text evidence="1">Belongs to the class IV-like SAM-binding methyltransferase superfamily. RNA methyltransferase TrmH family.</text>
</comment>
<dbReference type="GO" id="GO:0003723">
    <property type="term" value="F:RNA binding"/>
    <property type="evidence" value="ECO:0007669"/>
    <property type="project" value="InterPro"/>
</dbReference>
<dbReference type="EC" id="2.1.1.200" evidence="5"/>
<dbReference type="InterPro" id="IPR001537">
    <property type="entry name" value="SpoU_MeTrfase"/>
</dbReference>
<evidence type="ECO:0000256" key="4">
    <source>
        <dbReference type="ARBA" id="ARBA00022691"/>
    </source>
</evidence>
<dbReference type="Pfam" id="PF00588">
    <property type="entry name" value="SpoU_methylase"/>
    <property type="match status" value="1"/>
</dbReference>
<keyword evidence="5" id="KW-0963">Cytoplasm</keyword>
<evidence type="ECO:0000256" key="3">
    <source>
        <dbReference type="ARBA" id="ARBA00022679"/>
    </source>
</evidence>
<feature type="domain" description="tRNA/rRNA methyltransferase SpoU type" evidence="6">
    <location>
        <begin position="5"/>
        <end position="154"/>
    </location>
</feature>
<dbReference type="InterPro" id="IPR029028">
    <property type="entry name" value="Alpha/beta_knot_MTases"/>
</dbReference>
<dbReference type="RefSeq" id="WP_008738201.1">
    <property type="nucleotide sequence ID" value="NZ_CP004387.1"/>
</dbReference>
<keyword evidence="3 7" id="KW-0808">Transferase</keyword>
<dbReference type="HOGENOM" id="CLU_056931_0_1_6"/>
<dbReference type="GO" id="GO:0002128">
    <property type="term" value="P:tRNA nucleoside ribose methylation"/>
    <property type="evidence" value="ECO:0007669"/>
    <property type="project" value="TreeGrafter"/>
</dbReference>
<dbReference type="PANTHER" id="PTHR42786:SF2">
    <property type="entry name" value="TRNA (CYTIDINE_URIDINE-2'-O-)-METHYLTRANSFERASE TRMJ"/>
    <property type="match status" value="1"/>
</dbReference>
<evidence type="ECO:0000313" key="7">
    <source>
        <dbReference type="EMBL" id="AJD47149.1"/>
    </source>
</evidence>
<protein>
    <recommendedName>
        <fullName evidence="5">tRNA (cytidine/uridine-2'-O-)-methyltransferase TrmJ</fullName>
        <ecNumber evidence="5">2.1.1.200</ecNumber>
    </recommendedName>
    <alternativeName>
        <fullName evidence="5">tRNA (cytidine(32)/uridine(32)-2'-O)-methyltransferase</fullName>
    </alternativeName>
    <alternativeName>
        <fullName evidence="5">tRNA Cm32/Um32 methyltransferase</fullName>
    </alternativeName>
</protein>
<dbReference type="OrthoDB" id="9806346at2"/>
<comment type="subcellular location">
    <subcellularLocation>
        <location evidence="5">Cytoplasm</location>
    </subcellularLocation>
</comment>
<evidence type="ECO:0000313" key="8">
    <source>
        <dbReference type="Proteomes" id="UP000006764"/>
    </source>
</evidence>
<comment type="catalytic activity">
    <reaction evidence="5">
        <text>cytidine(32) in tRNA + S-adenosyl-L-methionine = 2'-O-methylcytidine(32) in tRNA + S-adenosyl-L-homocysteine + H(+)</text>
        <dbReference type="Rhea" id="RHEA:42932"/>
        <dbReference type="Rhea" id="RHEA-COMP:10288"/>
        <dbReference type="Rhea" id="RHEA-COMP:10289"/>
        <dbReference type="ChEBI" id="CHEBI:15378"/>
        <dbReference type="ChEBI" id="CHEBI:57856"/>
        <dbReference type="ChEBI" id="CHEBI:59789"/>
        <dbReference type="ChEBI" id="CHEBI:74495"/>
        <dbReference type="ChEBI" id="CHEBI:82748"/>
        <dbReference type="EC" id="2.1.1.200"/>
    </reaction>
</comment>
<dbReference type="PIRSF" id="PIRSF004808">
    <property type="entry name" value="LasT"/>
    <property type="match status" value="1"/>
</dbReference>
<organism evidence="7 8">
    <name type="scientific">Isoalcanivorax pacificus W11-5</name>
    <dbReference type="NCBI Taxonomy" id="391936"/>
    <lineage>
        <taxon>Bacteria</taxon>
        <taxon>Pseudomonadati</taxon>
        <taxon>Pseudomonadota</taxon>
        <taxon>Gammaproteobacteria</taxon>
        <taxon>Oceanospirillales</taxon>
        <taxon>Alcanivoracaceae</taxon>
        <taxon>Isoalcanivorax</taxon>
    </lineage>
</organism>
<evidence type="ECO:0000256" key="2">
    <source>
        <dbReference type="ARBA" id="ARBA00022603"/>
    </source>
</evidence>
<dbReference type="InterPro" id="IPR029026">
    <property type="entry name" value="tRNA_m1G_MTases_N"/>
</dbReference>
<dbReference type="CDD" id="cd18093">
    <property type="entry name" value="SpoU-like_TrmJ"/>
    <property type="match status" value="1"/>
</dbReference>
<name>A0A0B4XGB6_9GAMM</name>
<evidence type="ECO:0000256" key="1">
    <source>
        <dbReference type="ARBA" id="ARBA00007228"/>
    </source>
</evidence>
<dbReference type="KEGG" id="apac:S7S_03635"/>
<dbReference type="STRING" id="391936.S7S_03635"/>
<comment type="subunit">
    <text evidence="5">Homodimer.</text>
</comment>
<dbReference type="PANTHER" id="PTHR42786">
    <property type="entry name" value="TRNA/RRNA METHYLTRANSFERASE"/>
    <property type="match status" value="1"/>
</dbReference>
<dbReference type="GO" id="GO:0160206">
    <property type="term" value="F:tRNA (cytidine(32)/uridine(32)-2'-O)-methyltransferase activity"/>
    <property type="evidence" value="ECO:0007669"/>
    <property type="project" value="UniProtKB-EC"/>
</dbReference>
<dbReference type="AlphaFoldDB" id="A0A0B4XGB6"/>
<dbReference type="FunFam" id="3.40.1280.10:FF:000006">
    <property type="entry name" value="Uncharacterized tRNA/rRNA methyltransferase HI_0380"/>
    <property type="match status" value="1"/>
</dbReference>
<keyword evidence="8" id="KW-1185">Reference proteome</keyword>
<dbReference type="NCBIfam" id="TIGR00050">
    <property type="entry name" value="rRNA_methyl_1"/>
    <property type="match status" value="1"/>
</dbReference>
<gene>
    <name evidence="5" type="primary">trmJ</name>
    <name evidence="7" type="ORF">S7S_03635</name>
</gene>
<accession>A0A0B4XGB6</accession>
<keyword evidence="5" id="KW-0819">tRNA processing</keyword>
<comment type="catalytic activity">
    <reaction evidence="5">
        <text>uridine(32) in tRNA + S-adenosyl-L-methionine = 2'-O-methyluridine(32) in tRNA + S-adenosyl-L-homocysteine + H(+)</text>
        <dbReference type="Rhea" id="RHEA:42936"/>
        <dbReference type="Rhea" id="RHEA-COMP:10107"/>
        <dbReference type="Rhea" id="RHEA-COMP:10290"/>
        <dbReference type="ChEBI" id="CHEBI:15378"/>
        <dbReference type="ChEBI" id="CHEBI:57856"/>
        <dbReference type="ChEBI" id="CHEBI:59789"/>
        <dbReference type="ChEBI" id="CHEBI:65315"/>
        <dbReference type="ChEBI" id="CHEBI:74478"/>
        <dbReference type="EC" id="2.1.1.200"/>
    </reaction>
</comment>
<dbReference type="GO" id="GO:0005829">
    <property type="term" value="C:cytosol"/>
    <property type="evidence" value="ECO:0007669"/>
    <property type="project" value="TreeGrafter"/>
</dbReference>
<reference evidence="7 8" key="1">
    <citation type="journal article" date="2012" name="J. Bacteriol.">
        <title>Genome sequence of an alkane-degrading bacterium, Alcanivorax pacificus type strain W11-5, isolated from deep sea sediment.</title>
        <authorList>
            <person name="Lai Q."/>
            <person name="Shao Z."/>
        </authorList>
    </citation>
    <scope>NUCLEOTIDE SEQUENCE [LARGE SCALE GENOMIC DNA]</scope>
    <source>
        <strain evidence="7 8">W11-5</strain>
    </source>
</reference>
<proteinExistence type="inferred from homology"/>
<dbReference type="SUPFAM" id="SSF75217">
    <property type="entry name" value="alpha/beta knot"/>
    <property type="match status" value="1"/>
</dbReference>
<evidence type="ECO:0000256" key="5">
    <source>
        <dbReference type="RuleBase" id="RU362024"/>
    </source>
</evidence>
<keyword evidence="4 5" id="KW-0949">S-adenosyl-L-methionine</keyword>
<dbReference type="Proteomes" id="UP000006764">
    <property type="component" value="Chromosome"/>
</dbReference>